<evidence type="ECO:0000256" key="1">
    <source>
        <dbReference type="SAM" id="Coils"/>
    </source>
</evidence>
<accession>A0ABT3MX93</accession>
<organism evidence="5 6">
    <name type="scientific">Endozoicomonas gorgoniicola</name>
    <dbReference type="NCBI Taxonomy" id="1234144"/>
    <lineage>
        <taxon>Bacteria</taxon>
        <taxon>Pseudomonadati</taxon>
        <taxon>Pseudomonadota</taxon>
        <taxon>Gammaproteobacteria</taxon>
        <taxon>Oceanospirillales</taxon>
        <taxon>Endozoicomonadaceae</taxon>
        <taxon>Endozoicomonas</taxon>
    </lineage>
</organism>
<feature type="domain" description="Transposase IS66 C-terminal" evidence="4">
    <location>
        <begin position="463"/>
        <end position="499"/>
    </location>
</feature>
<dbReference type="InterPro" id="IPR052344">
    <property type="entry name" value="Transposase-related"/>
</dbReference>
<dbReference type="Pfam" id="PF03050">
    <property type="entry name" value="DDE_Tnp_IS66"/>
    <property type="match status" value="1"/>
</dbReference>
<sequence>MNYSEVTNPVDPQLQIQQLQSALDAALQELSSVKQQLNWFKRQVFGEKSEKRLTIDNPDQIDLGEIFAKPETTPPPETETITYERRKKQRSDDCVTDEGLRFDERVPVEVTELPAPELQGEDADQYEVIDYKTTRTLVQRPGSYVIHEQRRPVVRHKPSQTLTTVAAPSGIFDRSIADVSLLAGILIDKFVFHLPLYRQHQRMALSGVTLSRTTLTNLVYRSIELLKPIHNALLKSVLESRILAMDETPGKAGRKEKGKMQKAWFWPVYGEQNEVAFTLSLTRSTRHIEPLLKDFKGVLLTDCYGVYDSYCKKHPEITQAQCRVHTRRYFDWAKNDEPEAVAHALALIGKLYRIEKRIRDNGTAGDEKKRIRQEESLPLVNEFFDWCHKERQRPELTKTNPLSKALAYAENHQTSLRVFLDDPDVQMDTNHLERLLRCIPMGRKNYLFSWTETGAEHIAIIQSLLVSCRLQDIDPYKYLVDVLQRVSFHPVRQINELIPRNWKERFGKNPLKAPLDN</sequence>
<keyword evidence="1" id="KW-0175">Coiled coil</keyword>
<proteinExistence type="predicted"/>
<dbReference type="Pfam" id="PF13007">
    <property type="entry name" value="LZ_Tnp_IS66"/>
    <property type="match status" value="1"/>
</dbReference>
<evidence type="ECO:0000313" key="5">
    <source>
        <dbReference type="EMBL" id="MCW7553975.1"/>
    </source>
</evidence>
<name>A0ABT3MX93_9GAMM</name>
<feature type="domain" description="Transposase IS66 central" evidence="2">
    <location>
        <begin position="174"/>
        <end position="456"/>
    </location>
</feature>
<dbReference type="RefSeq" id="WP_262563716.1">
    <property type="nucleotide sequence ID" value="NZ_JAPFCC010000001.1"/>
</dbReference>
<evidence type="ECO:0000259" key="4">
    <source>
        <dbReference type="Pfam" id="PF13817"/>
    </source>
</evidence>
<dbReference type="PANTHER" id="PTHR33678">
    <property type="entry name" value="BLL1576 PROTEIN"/>
    <property type="match status" value="1"/>
</dbReference>
<comment type="caution">
    <text evidence="5">The sequence shown here is derived from an EMBL/GenBank/DDBJ whole genome shotgun (WGS) entry which is preliminary data.</text>
</comment>
<keyword evidence="6" id="KW-1185">Reference proteome</keyword>
<dbReference type="InterPro" id="IPR004291">
    <property type="entry name" value="Transposase_IS66_central"/>
</dbReference>
<dbReference type="PANTHER" id="PTHR33678:SF1">
    <property type="entry name" value="BLL1576 PROTEIN"/>
    <property type="match status" value="1"/>
</dbReference>
<dbReference type="InterPro" id="IPR024463">
    <property type="entry name" value="Transposase_TnpC_homeodom"/>
</dbReference>
<dbReference type="NCBIfam" id="NF033517">
    <property type="entry name" value="transpos_IS66"/>
    <property type="match status" value="1"/>
</dbReference>
<feature type="domain" description="Transposase TnpC homeodomain" evidence="3">
    <location>
        <begin position="34"/>
        <end position="90"/>
    </location>
</feature>
<feature type="coiled-coil region" evidence="1">
    <location>
        <begin position="16"/>
        <end position="43"/>
    </location>
</feature>
<reference evidence="5 6" key="1">
    <citation type="submission" date="2022-10" db="EMBL/GenBank/DDBJ databases">
        <title>High-quality genome sequences of two octocoral-associated bacteria, Endozoicomonas euniceicola EF212 and Endozoicomonas gorgoniicola PS125.</title>
        <authorList>
            <person name="Chiou Y.-J."/>
            <person name="Chen Y.-H."/>
        </authorList>
    </citation>
    <scope>NUCLEOTIDE SEQUENCE [LARGE SCALE GENOMIC DNA]</scope>
    <source>
        <strain evidence="5 6">PS125</strain>
    </source>
</reference>
<dbReference type="Pfam" id="PF13817">
    <property type="entry name" value="DDE_Tnp_IS66_C"/>
    <property type="match status" value="1"/>
</dbReference>
<gene>
    <name evidence="5" type="ORF">NX722_15375</name>
</gene>
<evidence type="ECO:0000313" key="6">
    <source>
        <dbReference type="Proteomes" id="UP001209854"/>
    </source>
</evidence>
<dbReference type="EMBL" id="JAPFCC010000001">
    <property type="protein sequence ID" value="MCW7553975.1"/>
    <property type="molecule type" value="Genomic_DNA"/>
</dbReference>
<protein>
    <submittedName>
        <fullName evidence="5">IS66 family transposase</fullName>
    </submittedName>
</protein>
<evidence type="ECO:0000259" key="2">
    <source>
        <dbReference type="Pfam" id="PF03050"/>
    </source>
</evidence>
<dbReference type="InterPro" id="IPR039552">
    <property type="entry name" value="IS66_C"/>
</dbReference>
<dbReference type="Proteomes" id="UP001209854">
    <property type="component" value="Unassembled WGS sequence"/>
</dbReference>
<evidence type="ECO:0000259" key="3">
    <source>
        <dbReference type="Pfam" id="PF13007"/>
    </source>
</evidence>